<accession>F5Y3A8</accession>
<sequence length="89" mass="9677">MRTVGREGKVLVTNHSQPEAVVLSIGEYDALVQAIERAQARDDVALDALRERFDRRLAALAQADAGERLRDVMAQPPSLDGKVRAGASH</sequence>
<evidence type="ECO:0000313" key="3">
    <source>
        <dbReference type="Proteomes" id="UP000008385"/>
    </source>
</evidence>
<reference evidence="3" key="1">
    <citation type="submission" date="2006-01" db="EMBL/GenBank/DDBJ databases">
        <title>Genome of the cyst-dividing bacterium Ramlibacter tataouinensis.</title>
        <authorList>
            <person name="Barakat M."/>
            <person name="Ortet P."/>
            <person name="De Luca G."/>
            <person name="Jourlin-Castelli C."/>
            <person name="Ansaldi M."/>
            <person name="Py B."/>
            <person name="Fichant G."/>
            <person name="Coutinho P."/>
            <person name="Voulhoux R."/>
            <person name="Bastien O."/>
            <person name="Roy S."/>
            <person name="Marechal E."/>
            <person name="Henrissat B."/>
            <person name="Quentin Y."/>
            <person name="Noirot P."/>
            <person name="Filloux A."/>
            <person name="Mejean V."/>
            <person name="DuBow M."/>
            <person name="Barras F."/>
            <person name="Heulin T."/>
        </authorList>
    </citation>
    <scope>NUCLEOTIDE SEQUENCE [LARGE SCALE GENOMIC DNA]</scope>
    <source>
        <strain evidence="3">ATCC BAA-407 / DSM 14655 / LMG 21543 / TTB310</strain>
    </source>
</reference>
<reference evidence="2 3" key="2">
    <citation type="journal article" date="2011" name="PLoS ONE">
        <title>The Cyst-Dividing Bacterium Ramlibacter tataouinensis TTB310 Genome Reveals a Well-Stocked Toolbox for Adaptation to a Desert Environment.</title>
        <authorList>
            <person name="De Luca G."/>
            <person name="Barakat M."/>
            <person name="Ortet P."/>
            <person name="Fochesato S."/>
            <person name="Jourlin-Castelli C."/>
            <person name="Ansaldi M."/>
            <person name="Py B."/>
            <person name="Fichant G."/>
            <person name="Coutinho P.M."/>
            <person name="Voulhoux R."/>
            <person name="Bastien O."/>
            <person name="Marechal E."/>
            <person name="Henrissat B."/>
            <person name="Quentin Y."/>
            <person name="Noirot P."/>
            <person name="Filloux A."/>
            <person name="Mejean V."/>
            <person name="Dubow M.S."/>
            <person name="Barras F."/>
            <person name="Barbe V."/>
            <person name="Weissenbach J."/>
            <person name="Mihalcescu I."/>
            <person name="Vermeglio A."/>
            <person name="Achouak W."/>
            <person name="Heulin T."/>
        </authorList>
    </citation>
    <scope>NUCLEOTIDE SEQUENCE [LARGE SCALE GENOMIC DNA]</scope>
    <source>
        <strain evidence="3">ATCC BAA-407 / DSM 14655 / LMG 21543 / TTB310</strain>
    </source>
</reference>
<dbReference type="STRING" id="365046.Rta_01320"/>
<dbReference type="Proteomes" id="UP000008385">
    <property type="component" value="Chromosome"/>
</dbReference>
<organism evidence="2 3">
    <name type="scientific">Ramlibacter tataouinensis (strain ATCC BAA-407 / DSM 14655 / LMG 21543 / TTB310)</name>
    <dbReference type="NCBI Taxonomy" id="365046"/>
    <lineage>
        <taxon>Bacteria</taxon>
        <taxon>Pseudomonadati</taxon>
        <taxon>Pseudomonadota</taxon>
        <taxon>Betaproteobacteria</taxon>
        <taxon>Burkholderiales</taxon>
        <taxon>Comamonadaceae</taxon>
        <taxon>Ramlibacter</taxon>
    </lineage>
</organism>
<dbReference type="EMBL" id="CP000245">
    <property type="protein sequence ID" value="AEG91195.1"/>
    <property type="molecule type" value="Genomic_DNA"/>
</dbReference>
<dbReference type="HOGENOM" id="CLU_2452457_0_0_4"/>
<keyword evidence="3" id="KW-1185">Reference proteome</keyword>
<dbReference type="Gene3D" id="3.40.1620.10">
    <property type="entry name" value="YefM-like domain"/>
    <property type="match status" value="1"/>
</dbReference>
<protein>
    <recommendedName>
        <fullName evidence="4">Antitoxin</fullName>
    </recommendedName>
</protein>
<comment type="similarity">
    <text evidence="1">Belongs to the phD/YefM antitoxin family.</text>
</comment>
<gene>
    <name evidence="2" type="ordered locus">Rta_01320</name>
</gene>
<name>F5Y3A8_RAMTT</name>
<dbReference type="InterPro" id="IPR036165">
    <property type="entry name" value="YefM-like_sf"/>
</dbReference>
<evidence type="ECO:0000313" key="2">
    <source>
        <dbReference type="EMBL" id="AEG91195.1"/>
    </source>
</evidence>
<proteinExistence type="inferred from homology"/>
<dbReference type="SUPFAM" id="SSF143120">
    <property type="entry name" value="YefM-like"/>
    <property type="match status" value="1"/>
</dbReference>
<evidence type="ECO:0000256" key="1">
    <source>
        <dbReference type="ARBA" id="ARBA00009981"/>
    </source>
</evidence>
<dbReference type="NCBIfam" id="TIGR01552">
    <property type="entry name" value="phd_fam"/>
    <property type="match status" value="1"/>
</dbReference>
<dbReference type="eggNOG" id="ENOG5033358">
    <property type="taxonomic scope" value="Bacteria"/>
</dbReference>
<dbReference type="AlphaFoldDB" id="F5Y3A8"/>
<dbReference type="KEGG" id="rta:Rta_01320"/>
<evidence type="ECO:0008006" key="4">
    <source>
        <dbReference type="Google" id="ProtNLM"/>
    </source>
</evidence>